<dbReference type="EMBL" id="JAUEPO010000003">
    <property type="protein sequence ID" value="KAK3328673.1"/>
    <property type="molecule type" value="Genomic_DNA"/>
</dbReference>
<keyword evidence="2" id="KW-0812">Transmembrane</keyword>
<feature type="transmembrane region" description="Helical" evidence="2">
    <location>
        <begin position="198"/>
        <end position="217"/>
    </location>
</feature>
<evidence type="ECO:0000313" key="3">
    <source>
        <dbReference type="EMBL" id="KAK3328673.1"/>
    </source>
</evidence>
<feature type="region of interest" description="Disordered" evidence="1">
    <location>
        <begin position="557"/>
        <end position="615"/>
    </location>
</feature>
<dbReference type="Proteomes" id="UP001286456">
    <property type="component" value="Unassembled WGS sequence"/>
</dbReference>
<keyword evidence="4" id="KW-1185">Reference proteome</keyword>
<proteinExistence type="predicted"/>
<evidence type="ECO:0000256" key="1">
    <source>
        <dbReference type="SAM" id="MobiDB-lite"/>
    </source>
</evidence>
<feature type="transmembrane region" description="Helical" evidence="2">
    <location>
        <begin position="442"/>
        <end position="460"/>
    </location>
</feature>
<feature type="transmembrane region" description="Helical" evidence="2">
    <location>
        <begin position="487"/>
        <end position="506"/>
    </location>
</feature>
<gene>
    <name evidence="3" type="ORF">B0T19DRAFT_425134</name>
</gene>
<evidence type="ECO:0000256" key="2">
    <source>
        <dbReference type="SAM" id="Phobius"/>
    </source>
</evidence>
<name>A0AAE0IPA6_9PEZI</name>
<evidence type="ECO:0000313" key="4">
    <source>
        <dbReference type="Proteomes" id="UP001286456"/>
    </source>
</evidence>
<accession>A0AAE0IPA6</accession>
<dbReference type="AlphaFoldDB" id="A0AAE0IPA6"/>
<keyword evidence="2" id="KW-0472">Membrane</keyword>
<comment type="caution">
    <text evidence="3">The sequence shown here is derived from an EMBL/GenBank/DDBJ whole genome shotgun (WGS) entry which is preliminary data.</text>
</comment>
<feature type="region of interest" description="Disordered" evidence="1">
    <location>
        <begin position="109"/>
        <end position="176"/>
    </location>
</feature>
<feature type="compositionally biased region" description="Basic and acidic residues" evidence="1">
    <location>
        <begin position="141"/>
        <end position="151"/>
    </location>
</feature>
<feature type="transmembrane region" description="Helical" evidence="2">
    <location>
        <begin position="402"/>
        <end position="421"/>
    </location>
</feature>
<reference evidence="3" key="2">
    <citation type="submission" date="2023-06" db="EMBL/GenBank/DDBJ databases">
        <authorList>
            <consortium name="Lawrence Berkeley National Laboratory"/>
            <person name="Haridas S."/>
            <person name="Hensen N."/>
            <person name="Bonometti L."/>
            <person name="Westerberg I."/>
            <person name="Brannstrom I.O."/>
            <person name="Guillou S."/>
            <person name="Cros-Aarteil S."/>
            <person name="Calhoun S."/>
            <person name="Kuo A."/>
            <person name="Mondo S."/>
            <person name="Pangilinan J."/>
            <person name="Riley R."/>
            <person name="Labutti K."/>
            <person name="Andreopoulos B."/>
            <person name="Lipzen A."/>
            <person name="Chen C."/>
            <person name="Yanf M."/>
            <person name="Daum C."/>
            <person name="Ng V."/>
            <person name="Clum A."/>
            <person name="Steindorff A."/>
            <person name="Ohm R."/>
            <person name="Martin F."/>
            <person name="Silar P."/>
            <person name="Natvig D."/>
            <person name="Lalanne C."/>
            <person name="Gautier V."/>
            <person name="Ament-Velasquez S.L."/>
            <person name="Kruys A."/>
            <person name="Hutchinson M.I."/>
            <person name="Powell A.J."/>
            <person name="Barry K."/>
            <person name="Miller A.N."/>
            <person name="Grigoriev I.V."/>
            <person name="Debuchy R."/>
            <person name="Gladieux P."/>
            <person name="Thoren M.H."/>
            <person name="Johannesson H."/>
        </authorList>
    </citation>
    <scope>NUCLEOTIDE SEQUENCE</scope>
    <source>
        <strain evidence="3">SMH4131-1</strain>
    </source>
</reference>
<keyword evidence="2" id="KW-1133">Transmembrane helix</keyword>
<feature type="transmembrane region" description="Helical" evidence="2">
    <location>
        <begin position="369"/>
        <end position="390"/>
    </location>
</feature>
<sequence>MALDFGRFKPPFYGWFYGWSQRWCCWHTSTSRPSGRSMLCVFVIHILGDPIDSMWSMLTRLEANRRFYQRASVTSFKSHAAIATIWSTYDELGLQDASHHFFEALLERGAPPGHGRGGSPYPHATGRRTPTMEGSNPLTRWTERRDSRDHQAQAAAMLSGGGGSVHHGPPQDSEPDAAENYLIECAAQHLQSNRDESLLTTIVALFGLGGALAGAFIRTWAEKRNNQTAHTIAIVCLLFNIIPIIHLSSQLGAFTSSTAAVHIIQKLRRDLASYNLSRRGPGAWLTPLFPPLAFNDNLPWDELNVPRNDAQKMDDLSRDGTKTPTGNISNLLLWPRIAAYSGMNASWRLQKRLVCVDKFDRHHSSQWKLGLSAFFVICCGSFLPALVISYRTPLMGFGCRSLSWRVIMALWLISMGLDMVLQQIPQFKKAKRLWRATLSKDTLMAALIIAIMAAAQAGLLNSCFCRSGNLTAARTHYINLNPLEEEWFLWIATPIGALVVIVVYMNTGGTTWKEARTLLNHDRRAREQDVIRINNLRIDLPVPFRTVLWNASRAPSGADLGGHASSSATTVTPELWQNDDLGPADNRTSSTSFVRPQESREPLLRPPYSRSSTDA</sequence>
<organism evidence="3 4">
    <name type="scientific">Cercophora scortea</name>
    <dbReference type="NCBI Taxonomy" id="314031"/>
    <lineage>
        <taxon>Eukaryota</taxon>
        <taxon>Fungi</taxon>
        <taxon>Dikarya</taxon>
        <taxon>Ascomycota</taxon>
        <taxon>Pezizomycotina</taxon>
        <taxon>Sordariomycetes</taxon>
        <taxon>Sordariomycetidae</taxon>
        <taxon>Sordariales</taxon>
        <taxon>Lasiosphaeriaceae</taxon>
        <taxon>Cercophora</taxon>
    </lineage>
</organism>
<feature type="transmembrane region" description="Helical" evidence="2">
    <location>
        <begin position="229"/>
        <end position="247"/>
    </location>
</feature>
<protein>
    <submittedName>
        <fullName evidence="3">Uncharacterized protein</fullName>
    </submittedName>
</protein>
<reference evidence="3" key="1">
    <citation type="journal article" date="2023" name="Mol. Phylogenet. Evol.">
        <title>Genome-scale phylogeny and comparative genomics of the fungal order Sordariales.</title>
        <authorList>
            <person name="Hensen N."/>
            <person name="Bonometti L."/>
            <person name="Westerberg I."/>
            <person name="Brannstrom I.O."/>
            <person name="Guillou S."/>
            <person name="Cros-Aarteil S."/>
            <person name="Calhoun S."/>
            <person name="Haridas S."/>
            <person name="Kuo A."/>
            <person name="Mondo S."/>
            <person name="Pangilinan J."/>
            <person name="Riley R."/>
            <person name="LaButti K."/>
            <person name="Andreopoulos B."/>
            <person name="Lipzen A."/>
            <person name="Chen C."/>
            <person name="Yan M."/>
            <person name="Daum C."/>
            <person name="Ng V."/>
            <person name="Clum A."/>
            <person name="Steindorff A."/>
            <person name="Ohm R.A."/>
            <person name="Martin F."/>
            <person name="Silar P."/>
            <person name="Natvig D.O."/>
            <person name="Lalanne C."/>
            <person name="Gautier V."/>
            <person name="Ament-Velasquez S.L."/>
            <person name="Kruys A."/>
            <person name="Hutchinson M.I."/>
            <person name="Powell A.J."/>
            <person name="Barry K."/>
            <person name="Miller A.N."/>
            <person name="Grigoriev I.V."/>
            <person name="Debuchy R."/>
            <person name="Gladieux P."/>
            <person name="Hiltunen Thoren M."/>
            <person name="Johannesson H."/>
        </authorList>
    </citation>
    <scope>NUCLEOTIDE SEQUENCE</scope>
    <source>
        <strain evidence="3">SMH4131-1</strain>
    </source>
</reference>